<gene>
    <name evidence="2" type="ORF">Tco_0911424</name>
</gene>
<dbReference type="EMBL" id="BQNB010014682">
    <property type="protein sequence ID" value="GJT31149.1"/>
    <property type="molecule type" value="Genomic_DNA"/>
</dbReference>
<sequence>MAVTTATPLPSSPPQPTPPPPPSLSSSSPLHPHRNHHTDTTTPSRHPQGCVWALSRTTRMRMVWVVLGTKGACGVQEVDINKKTENQAKMTKLSMECLYGL</sequence>
<evidence type="ECO:0000313" key="3">
    <source>
        <dbReference type="Proteomes" id="UP001151760"/>
    </source>
</evidence>
<evidence type="ECO:0000313" key="2">
    <source>
        <dbReference type="EMBL" id="GJT31149.1"/>
    </source>
</evidence>
<reference evidence="2" key="1">
    <citation type="journal article" date="2022" name="Int. J. Mol. Sci.">
        <title>Draft Genome of Tanacetum Coccineum: Genomic Comparison of Closely Related Tanacetum-Family Plants.</title>
        <authorList>
            <person name="Yamashiro T."/>
            <person name="Shiraishi A."/>
            <person name="Nakayama K."/>
            <person name="Satake H."/>
        </authorList>
    </citation>
    <scope>NUCLEOTIDE SEQUENCE</scope>
</reference>
<keyword evidence="3" id="KW-1185">Reference proteome</keyword>
<organism evidence="2 3">
    <name type="scientific">Tanacetum coccineum</name>
    <dbReference type="NCBI Taxonomy" id="301880"/>
    <lineage>
        <taxon>Eukaryota</taxon>
        <taxon>Viridiplantae</taxon>
        <taxon>Streptophyta</taxon>
        <taxon>Embryophyta</taxon>
        <taxon>Tracheophyta</taxon>
        <taxon>Spermatophyta</taxon>
        <taxon>Magnoliopsida</taxon>
        <taxon>eudicotyledons</taxon>
        <taxon>Gunneridae</taxon>
        <taxon>Pentapetalae</taxon>
        <taxon>asterids</taxon>
        <taxon>campanulids</taxon>
        <taxon>Asterales</taxon>
        <taxon>Asteraceae</taxon>
        <taxon>Asteroideae</taxon>
        <taxon>Anthemideae</taxon>
        <taxon>Anthemidinae</taxon>
        <taxon>Tanacetum</taxon>
    </lineage>
</organism>
<accession>A0ABQ5D2V8</accession>
<name>A0ABQ5D2V8_9ASTR</name>
<feature type="compositionally biased region" description="Pro residues" evidence="1">
    <location>
        <begin position="10"/>
        <end position="23"/>
    </location>
</feature>
<protein>
    <submittedName>
        <fullName evidence="2">Uncharacterized protein</fullName>
    </submittedName>
</protein>
<proteinExistence type="predicted"/>
<comment type="caution">
    <text evidence="2">The sequence shown here is derived from an EMBL/GenBank/DDBJ whole genome shotgun (WGS) entry which is preliminary data.</text>
</comment>
<dbReference type="Proteomes" id="UP001151760">
    <property type="component" value="Unassembled WGS sequence"/>
</dbReference>
<evidence type="ECO:0000256" key="1">
    <source>
        <dbReference type="SAM" id="MobiDB-lite"/>
    </source>
</evidence>
<feature type="region of interest" description="Disordered" evidence="1">
    <location>
        <begin position="1"/>
        <end position="48"/>
    </location>
</feature>
<reference evidence="2" key="2">
    <citation type="submission" date="2022-01" db="EMBL/GenBank/DDBJ databases">
        <authorList>
            <person name="Yamashiro T."/>
            <person name="Shiraishi A."/>
            <person name="Satake H."/>
            <person name="Nakayama K."/>
        </authorList>
    </citation>
    <scope>NUCLEOTIDE SEQUENCE</scope>
</reference>